<accession>A0A1M5DE71</accession>
<dbReference type="InterPro" id="IPR036187">
    <property type="entry name" value="DNA_mismatch_repair_MutS_sf"/>
</dbReference>
<dbReference type="RefSeq" id="WP_234994528.1">
    <property type="nucleotide sequence ID" value="NZ_FQUQ01000003.1"/>
</dbReference>
<evidence type="ECO:0000256" key="2">
    <source>
        <dbReference type="ARBA" id="ARBA00022840"/>
    </source>
</evidence>
<dbReference type="PANTHER" id="PTHR11361:SF99">
    <property type="entry name" value="DNA MISMATCH REPAIR PROTEIN"/>
    <property type="match status" value="1"/>
</dbReference>
<reference evidence="6" key="1">
    <citation type="submission" date="2016-11" db="EMBL/GenBank/DDBJ databases">
        <authorList>
            <person name="Varghese N."/>
            <person name="Submissions S."/>
        </authorList>
    </citation>
    <scope>NUCLEOTIDE SEQUENCE [LARGE SCALE GENOMIC DNA]</scope>
    <source>
        <strain evidence="6">DSM 16990</strain>
    </source>
</reference>
<keyword evidence="1" id="KW-0547">Nucleotide-binding</keyword>
<keyword evidence="2" id="KW-0067">ATP-binding</keyword>
<evidence type="ECO:0000259" key="4">
    <source>
        <dbReference type="SMART" id="SM00534"/>
    </source>
</evidence>
<sequence length="890" mass="99669">MSFITDKQTIDDLNIFSRSGSDSIYYIFNKTFTQGGAILLEELFRAPLSDEKAINERVAILRYFQESKTAFPLQGNRFEEAERYLSNTDPRSRLSNQGFSMADFKAAAESVTALMEILQGLKGFMLDIQAKVSGNPYGQRVETILALLNTKELELIFTDHGKGKISSGKIVEYDNILRFQQRGLMDKILQHIYDLDVYLSIARVATERGYVFATALKRDENRLRLKGVAHPLLNNAVANSLEMDPKGNIVFLTGANMAGKSTFMKSLGIAMYLAHLGFPIAAEEMEFSVCDGMYTTINLPDNLAMGASHFYAEVLRVKKVAVELGAGKNLFVIFDELFRGTNVKDAYEGTIAIMGAFAKKPHSLFVVSTHIMEAGAVLKEKCDNMIFRYLPTGMKEGKPVYTYTLTEGITDDRHGMIIVNNEGVLELIKDKKQAKQAHQHFLADKQTVEDLNLQGKFKQQSVYSLFNHLQTRGGEKLLEGMFSEPLNQPEQINRRSSLFAFFQEHRVIFPVIRSQVESMEDYLSGGAGAALPRVAWGIFTKKFKQVLFHNAELLQLQAGQSVTIEVLQAFSDFFSELKGKDGILVYQKDLEIAEKILQDSRLQVILKAEEGQPSLLQLIRNDFVIRHAMMNQMEVLLKLIYELDVFIGVAAVAADQDFVYAKALPSEQMLLDISGFRHPGLRNGVRNDLHLTKERNVLFLTGANMAGKSTFMKSMGIAVYLAHMGFPIAAKRMEFSVKDGLFSSINVSDNLDMGYSHFYAEVLRTKTVAKAVSESLDLYVLFDELFKGTNVKDAYDATLAVTQAFSENRNSFFVISTHIIEVGEALGEVCDNLQFSFLPTVMKEGLPTYPYTLASGITTDRQGMIIIENEKIVALIHANETSITKPHLQL</sequence>
<dbReference type="STRING" id="288992.SAMN04488522_103195"/>
<dbReference type="Proteomes" id="UP000184287">
    <property type="component" value="Unassembled WGS sequence"/>
</dbReference>
<evidence type="ECO:0000256" key="1">
    <source>
        <dbReference type="ARBA" id="ARBA00022741"/>
    </source>
</evidence>
<keyword evidence="3" id="KW-0238">DNA-binding</keyword>
<dbReference type="Gene3D" id="1.10.1420.10">
    <property type="match status" value="2"/>
</dbReference>
<keyword evidence="6" id="KW-1185">Reference proteome</keyword>
<dbReference type="SUPFAM" id="SSF52540">
    <property type="entry name" value="P-loop containing nucleoside triphosphate hydrolases"/>
    <property type="match status" value="2"/>
</dbReference>
<dbReference type="GO" id="GO:0030983">
    <property type="term" value="F:mismatched DNA binding"/>
    <property type="evidence" value="ECO:0007669"/>
    <property type="project" value="InterPro"/>
</dbReference>
<name>A0A1M5DE71_9SPHI</name>
<dbReference type="Gene3D" id="3.40.50.300">
    <property type="entry name" value="P-loop containing nucleotide triphosphate hydrolases"/>
    <property type="match status" value="2"/>
</dbReference>
<protein>
    <submittedName>
        <fullName evidence="5">MutS domain III</fullName>
    </submittedName>
</protein>
<feature type="domain" description="DNA mismatch repair proteins mutS family" evidence="4">
    <location>
        <begin position="695"/>
        <end position="879"/>
    </location>
</feature>
<dbReference type="InterPro" id="IPR045076">
    <property type="entry name" value="MutS"/>
</dbReference>
<dbReference type="InterPro" id="IPR027417">
    <property type="entry name" value="P-loop_NTPase"/>
</dbReference>
<dbReference type="InterPro" id="IPR007696">
    <property type="entry name" value="DNA_mismatch_repair_MutS_core"/>
</dbReference>
<organism evidence="5 6">
    <name type="scientific">Pedobacter caeni</name>
    <dbReference type="NCBI Taxonomy" id="288992"/>
    <lineage>
        <taxon>Bacteria</taxon>
        <taxon>Pseudomonadati</taxon>
        <taxon>Bacteroidota</taxon>
        <taxon>Sphingobacteriia</taxon>
        <taxon>Sphingobacteriales</taxon>
        <taxon>Sphingobacteriaceae</taxon>
        <taxon>Pedobacter</taxon>
    </lineage>
</organism>
<dbReference type="GO" id="GO:0140664">
    <property type="term" value="F:ATP-dependent DNA damage sensor activity"/>
    <property type="evidence" value="ECO:0007669"/>
    <property type="project" value="InterPro"/>
</dbReference>
<dbReference type="EMBL" id="FQUQ01000003">
    <property type="protein sequence ID" value="SHF65299.1"/>
    <property type="molecule type" value="Genomic_DNA"/>
</dbReference>
<proteinExistence type="predicted"/>
<dbReference type="GO" id="GO:0006298">
    <property type="term" value="P:mismatch repair"/>
    <property type="evidence" value="ECO:0007669"/>
    <property type="project" value="InterPro"/>
</dbReference>
<dbReference type="SMART" id="SM00534">
    <property type="entry name" value="MUTSac"/>
    <property type="match status" value="2"/>
</dbReference>
<dbReference type="InterPro" id="IPR000432">
    <property type="entry name" value="DNA_mismatch_repair_MutS_C"/>
</dbReference>
<gene>
    <name evidence="5" type="ORF">SAMN04488522_103195</name>
</gene>
<dbReference type="Pfam" id="PF05192">
    <property type="entry name" value="MutS_III"/>
    <property type="match status" value="1"/>
</dbReference>
<evidence type="ECO:0000256" key="3">
    <source>
        <dbReference type="ARBA" id="ARBA00023125"/>
    </source>
</evidence>
<dbReference type="GO" id="GO:0005524">
    <property type="term" value="F:ATP binding"/>
    <property type="evidence" value="ECO:0007669"/>
    <property type="project" value="UniProtKB-KW"/>
</dbReference>
<feature type="domain" description="DNA mismatch repair proteins mutS family" evidence="4">
    <location>
        <begin position="247"/>
        <end position="439"/>
    </location>
</feature>
<dbReference type="AlphaFoldDB" id="A0A1M5DE71"/>
<dbReference type="Pfam" id="PF00488">
    <property type="entry name" value="MutS_V"/>
    <property type="match status" value="2"/>
</dbReference>
<dbReference type="SUPFAM" id="SSF48334">
    <property type="entry name" value="DNA repair protein MutS, domain III"/>
    <property type="match status" value="2"/>
</dbReference>
<dbReference type="PANTHER" id="PTHR11361">
    <property type="entry name" value="DNA MISMATCH REPAIR PROTEIN MUTS FAMILY MEMBER"/>
    <property type="match status" value="1"/>
</dbReference>
<evidence type="ECO:0000313" key="6">
    <source>
        <dbReference type="Proteomes" id="UP000184287"/>
    </source>
</evidence>
<evidence type="ECO:0000313" key="5">
    <source>
        <dbReference type="EMBL" id="SHF65299.1"/>
    </source>
</evidence>